<keyword evidence="2" id="KW-0732">Signal</keyword>
<proteinExistence type="predicted"/>
<feature type="compositionally biased region" description="Gly residues" evidence="1">
    <location>
        <begin position="53"/>
        <end position="67"/>
    </location>
</feature>
<feature type="chain" id="PRO_5045705465" evidence="2">
    <location>
        <begin position="23"/>
        <end position="189"/>
    </location>
</feature>
<keyword evidence="4" id="KW-1185">Reference proteome</keyword>
<dbReference type="EMBL" id="CALNXI010001557">
    <property type="protein sequence ID" value="CAH3172069.1"/>
    <property type="molecule type" value="Genomic_DNA"/>
</dbReference>
<feature type="signal peptide" evidence="2">
    <location>
        <begin position="1"/>
        <end position="22"/>
    </location>
</feature>
<evidence type="ECO:0000256" key="1">
    <source>
        <dbReference type="SAM" id="MobiDB-lite"/>
    </source>
</evidence>
<accession>A0ABN8R3N6</accession>
<evidence type="ECO:0000256" key="2">
    <source>
        <dbReference type="SAM" id="SignalP"/>
    </source>
</evidence>
<evidence type="ECO:0000313" key="4">
    <source>
        <dbReference type="Proteomes" id="UP001159427"/>
    </source>
</evidence>
<reference evidence="3 4" key="1">
    <citation type="submission" date="2022-05" db="EMBL/GenBank/DDBJ databases">
        <authorList>
            <consortium name="Genoscope - CEA"/>
            <person name="William W."/>
        </authorList>
    </citation>
    <scope>NUCLEOTIDE SEQUENCE [LARGE SCALE GENOMIC DNA]</scope>
</reference>
<evidence type="ECO:0000313" key="3">
    <source>
        <dbReference type="EMBL" id="CAH3172069.1"/>
    </source>
</evidence>
<gene>
    <name evidence="3" type="ORF">PEVE_00008194</name>
</gene>
<protein>
    <submittedName>
        <fullName evidence="3">Uncharacterized protein</fullName>
    </submittedName>
</protein>
<feature type="region of interest" description="Disordered" evidence="1">
    <location>
        <begin position="156"/>
        <end position="189"/>
    </location>
</feature>
<sequence length="189" mass="19322">MEIKQIILIISILSVFLIVGRAWPSNEDDDSEVRKDENAVEENTQAELVADEAGGGESGASGSGSGSGTEPAPAPPATGTPIPIGDAVNQVCAGFQSCVAQVDAAVCLKQMVTALSSLLPPATTGAPVGGTPCQGGAGAPMPMPVPMPMPMPMPYPVQPSSCGGTYPCGDEESKSKSKKHHDDHKHEED</sequence>
<feature type="region of interest" description="Disordered" evidence="1">
    <location>
        <begin position="26"/>
        <end position="81"/>
    </location>
</feature>
<name>A0ABN8R3N6_9CNID</name>
<organism evidence="3 4">
    <name type="scientific">Porites evermanni</name>
    <dbReference type="NCBI Taxonomy" id="104178"/>
    <lineage>
        <taxon>Eukaryota</taxon>
        <taxon>Metazoa</taxon>
        <taxon>Cnidaria</taxon>
        <taxon>Anthozoa</taxon>
        <taxon>Hexacorallia</taxon>
        <taxon>Scleractinia</taxon>
        <taxon>Fungiina</taxon>
        <taxon>Poritidae</taxon>
        <taxon>Porites</taxon>
    </lineage>
</organism>
<comment type="caution">
    <text evidence="3">The sequence shown here is derived from an EMBL/GenBank/DDBJ whole genome shotgun (WGS) entry which is preliminary data.</text>
</comment>
<dbReference type="Proteomes" id="UP001159427">
    <property type="component" value="Unassembled WGS sequence"/>
</dbReference>